<dbReference type="InterPro" id="IPR009056">
    <property type="entry name" value="Cyt_c-like_dom"/>
</dbReference>
<dbReference type="GO" id="GO:0046872">
    <property type="term" value="F:metal ion binding"/>
    <property type="evidence" value="ECO:0007669"/>
    <property type="project" value="UniProtKB-KW"/>
</dbReference>
<evidence type="ECO:0000256" key="1">
    <source>
        <dbReference type="ARBA" id="ARBA00022448"/>
    </source>
</evidence>
<gene>
    <name evidence="9" type="ORF">SAMN05192555_103303</name>
</gene>
<sequence>MNLRLPRAATAALGACLLLGAAQQVLADDAYDLQREVMAGGCANCHGTDGARTGNVPPLAGRDADYLEERLLAFKRDEVADTTIMNRIAKGFSDDELTSLAEHFANVEQE</sequence>
<dbReference type="GO" id="GO:0009055">
    <property type="term" value="F:electron transfer activity"/>
    <property type="evidence" value="ECO:0007669"/>
    <property type="project" value="InterPro"/>
</dbReference>
<evidence type="ECO:0000313" key="10">
    <source>
        <dbReference type="Proteomes" id="UP000199107"/>
    </source>
</evidence>
<evidence type="ECO:0000256" key="7">
    <source>
        <dbReference type="SAM" id="SignalP"/>
    </source>
</evidence>
<accession>A0A1G9IXH0</accession>
<keyword evidence="4" id="KW-0249">Electron transport</keyword>
<proteinExistence type="predicted"/>
<evidence type="ECO:0000259" key="8">
    <source>
        <dbReference type="PROSITE" id="PS51007"/>
    </source>
</evidence>
<name>A0A1G9IXH0_9GAMM</name>
<dbReference type="Proteomes" id="UP000199107">
    <property type="component" value="Unassembled WGS sequence"/>
</dbReference>
<evidence type="ECO:0000256" key="6">
    <source>
        <dbReference type="PROSITE-ProRule" id="PRU00433"/>
    </source>
</evidence>
<keyword evidence="1" id="KW-0813">Transport</keyword>
<dbReference type="PROSITE" id="PS51007">
    <property type="entry name" value="CYTC"/>
    <property type="match status" value="1"/>
</dbReference>
<reference evidence="10" key="1">
    <citation type="submission" date="2016-10" db="EMBL/GenBank/DDBJ databases">
        <authorList>
            <person name="Varghese N."/>
            <person name="Submissions S."/>
        </authorList>
    </citation>
    <scope>NUCLEOTIDE SEQUENCE [LARGE SCALE GENOMIC DNA]</scope>
    <source>
        <strain evidence="10">AAP</strain>
    </source>
</reference>
<dbReference type="OrthoDB" id="188778at2"/>
<keyword evidence="3 6" id="KW-0479">Metal-binding</keyword>
<keyword evidence="10" id="KW-1185">Reference proteome</keyword>
<dbReference type="InterPro" id="IPR050597">
    <property type="entry name" value="Cytochrome_c_Oxidase_Subunit"/>
</dbReference>
<dbReference type="Pfam" id="PF00034">
    <property type="entry name" value="Cytochrom_C"/>
    <property type="match status" value="1"/>
</dbReference>
<dbReference type="PANTHER" id="PTHR33751">
    <property type="entry name" value="CBB3-TYPE CYTOCHROME C OXIDASE SUBUNIT FIXP"/>
    <property type="match status" value="1"/>
</dbReference>
<dbReference type="AlphaFoldDB" id="A0A1G9IXH0"/>
<keyword evidence="7" id="KW-0732">Signal</keyword>
<evidence type="ECO:0000256" key="3">
    <source>
        <dbReference type="ARBA" id="ARBA00022723"/>
    </source>
</evidence>
<organism evidence="9 10">
    <name type="scientific">Franzmannia pantelleriensis</name>
    <dbReference type="NCBI Taxonomy" id="48727"/>
    <lineage>
        <taxon>Bacteria</taxon>
        <taxon>Pseudomonadati</taxon>
        <taxon>Pseudomonadota</taxon>
        <taxon>Gammaproteobacteria</taxon>
        <taxon>Oceanospirillales</taxon>
        <taxon>Halomonadaceae</taxon>
        <taxon>Franzmannia</taxon>
    </lineage>
</organism>
<evidence type="ECO:0000256" key="5">
    <source>
        <dbReference type="ARBA" id="ARBA00023004"/>
    </source>
</evidence>
<feature type="domain" description="Cytochrome c" evidence="8">
    <location>
        <begin position="9"/>
        <end position="108"/>
    </location>
</feature>
<dbReference type="Gene3D" id="1.10.760.10">
    <property type="entry name" value="Cytochrome c-like domain"/>
    <property type="match status" value="1"/>
</dbReference>
<dbReference type="SUPFAM" id="SSF46626">
    <property type="entry name" value="Cytochrome c"/>
    <property type="match status" value="1"/>
</dbReference>
<evidence type="ECO:0000256" key="4">
    <source>
        <dbReference type="ARBA" id="ARBA00022982"/>
    </source>
</evidence>
<dbReference type="PANTHER" id="PTHR33751:SF9">
    <property type="entry name" value="CYTOCHROME C4"/>
    <property type="match status" value="1"/>
</dbReference>
<dbReference type="InterPro" id="IPR036909">
    <property type="entry name" value="Cyt_c-like_dom_sf"/>
</dbReference>
<protein>
    <submittedName>
        <fullName evidence="9">Cytochrome c553</fullName>
    </submittedName>
</protein>
<keyword evidence="2 6" id="KW-0349">Heme</keyword>
<feature type="chain" id="PRO_5011781742" evidence="7">
    <location>
        <begin position="28"/>
        <end position="110"/>
    </location>
</feature>
<keyword evidence="5 6" id="KW-0408">Iron</keyword>
<dbReference type="STRING" id="48727.SAMN05192555_103303"/>
<dbReference type="GO" id="GO:0020037">
    <property type="term" value="F:heme binding"/>
    <property type="evidence" value="ECO:0007669"/>
    <property type="project" value="InterPro"/>
</dbReference>
<feature type="signal peptide" evidence="7">
    <location>
        <begin position="1"/>
        <end position="27"/>
    </location>
</feature>
<evidence type="ECO:0000313" key="9">
    <source>
        <dbReference type="EMBL" id="SDL29653.1"/>
    </source>
</evidence>
<dbReference type="EMBL" id="FNGH01000003">
    <property type="protein sequence ID" value="SDL29653.1"/>
    <property type="molecule type" value="Genomic_DNA"/>
</dbReference>
<evidence type="ECO:0000256" key="2">
    <source>
        <dbReference type="ARBA" id="ARBA00022617"/>
    </source>
</evidence>
<dbReference type="RefSeq" id="WP_089657563.1">
    <property type="nucleotide sequence ID" value="NZ_FNGH01000003.1"/>
</dbReference>